<reference evidence="1" key="1">
    <citation type="submission" date="2014-09" db="EMBL/GenBank/DDBJ databases">
        <authorList>
            <person name="Magalhaes I.L.F."/>
            <person name="Oliveira U."/>
            <person name="Santos F.R."/>
            <person name="Vidigal T.H.D.A."/>
            <person name="Brescovit A.D."/>
            <person name="Santos A.J."/>
        </authorList>
    </citation>
    <scope>NUCLEOTIDE SEQUENCE</scope>
    <source>
        <tissue evidence="1">Shoot tissue taken approximately 20 cm above the soil surface</tissue>
    </source>
</reference>
<sequence>MSGNMETFKDNNNLEVHKVQPRVELNYVKVCLHFHVSTNKTVGDTAVALKQYELSWVLCECGAPKLVVIQL</sequence>
<dbReference type="AlphaFoldDB" id="A0A0A8YB21"/>
<name>A0A0A8YB21_ARUDO</name>
<organism evidence="1">
    <name type="scientific">Arundo donax</name>
    <name type="common">Giant reed</name>
    <name type="synonym">Donax arundinaceus</name>
    <dbReference type="NCBI Taxonomy" id="35708"/>
    <lineage>
        <taxon>Eukaryota</taxon>
        <taxon>Viridiplantae</taxon>
        <taxon>Streptophyta</taxon>
        <taxon>Embryophyta</taxon>
        <taxon>Tracheophyta</taxon>
        <taxon>Spermatophyta</taxon>
        <taxon>Magnoliopsida</taxon>
        <taxon>Liliopsida</taxon>
        <taxon>Poales</taxon>
        <taxon>Poaceae</taxon>
        <taxon>PACMAD clade</taxon>
        <taxon>Arundinoideae</taxon>
        <taxon>Arundineae</taxon>
        <taxon>Arundo</taxon>
    </lineage>
</organism>
<evidence type="ECO:0000313" key="1">
    <source>
        <dbReference type="EMBL" id="JAD23171.1"/>
    </source>
</evidence>
<reference evidence="1" key="2">
    <citation type="journal article" date="2015" name="Data Brief">
        <title>Shoot transcriptome of the giant reed, Arundo donax.</title>
        <authorList>
            <person name="Barrero R.A."/>
            <person name="Guerrero F.D."/>
            <person name="Moolhuijzen P."/>
            <person name="Goolsby J.A."/>
            <person name="Tidwell J."/>
            <person name="Bellgard S.E."/>
            <person name="Bellgard M.I."/>
        </authorList>
    </citation>
    <scope>NUCLEOTIDE SEQUENCE</scope>
    <source>
        <tissue evidence="1">Shoot tissue taken approximately 20 cm above the soil surface</tissue>
    </source>
</reference>
<proteinExistence type="predicted"/>
<protein>
    <submittedName>
        <fullName evidence="1">Uncharacterized protein</fullName>
    </submittedName>
</protein>
<accession>A0A0A8YB21</accession>
<dbReference type="EMBL" id="GBRH01274724">
    <property type="protein sequence ID" value="JAD23171.1"/>
    <property type="molecule type" value="Transcribed_RNA"/>
</dbReference>